<reference evidence="9 10" key="1">
    <citation type="submission" date="2024-11" db="EMBL/GenBank/DDBJ databases">
        <title>Adaptive evolution of stress response genes in parasites aligns with host niche diversity.</title>
        <authorList>
            <person name="Hahn C."/>
            <person name="Resl P."/>
        </authorList>
    </citation>
    <scope>NUCLEOTIDE SEQUENCE [LARGE SCALE GENOMIC DNA]</scope>
    <source>
        <strain evidence="9">EGGRZ-B1_66</strain>
        <tissue evidence="9">Body</tissue>
    </source>
</reference>
<evidence type="ECO:0000256" key="4">
    <source>
        <dbReference type="ARBA" id="ARBA00022833"/>
    </source>
</evidence>
<evidence type="ECO:0000313" key="10">
    <source>
        <dbReference type="Proteomes" id="UP001626550"/>
    </source>
</evidence>
<evidence type="ECO:0000259" key="7">
    <source>
        <dbReference type="PROSITE" id="PS50199"/>
    </source>
</evidence>
<dbReference type="SUPFAM" id="SSF90209">
    <property type="entry name" value="Ran binding protein zinc finger-like"/>
    <property type="match status" value="1"/>
</dbReference>
<dbReference type="SMART" id="SM00547">
    <property type="entry name" value="ZnF_RBZ"/>
    <property type="match status" value="1"/>
</dbReference>
<dbReference type="Proteomes" id="UP001626550">
    <property type="component" value="Unassembled WGS sequence"/>
</dbReference>
<feature type="domain" description="MPN" evidence="8">
    <location>
        <begin position="191"/>
        <end position="335"/>
    </location>
</feature>
<evidence type="ECO:0000256" key="6">
    <source>
        <dbReference type="SAM" id="MobiDB-lite"/>
    </source>
</evidence>
<dbReference type="PROSITE" id="PS01358">
    <property type="entry name" value="ZF_RANBP2_1"/>
    <property type="match status" value="1"/>
</dbReference>
<sequence>MLIRVQTTSGMKRITVPDDAKLEEFRDLVSKSLNISSSNLKLSKNRSSNDCINFNKSISLKKAGLNHGDILHLIGLDTRFDVVNNTNDNTCKTEYIETDLDKQMDKIDGKPGDPDYLEQFDPPVKFMPFHAYIKQLQKASIIGNYVNLENLNCAVKAGCPDHPPWPEGICTKCQPKPVTLSRQPYRHCDYVQFENPQIIDNFLDYWRETGAQRVGILIGRYSLMDTAGSVPFAIKCTVVAIYEPEQESTTRSCKLITPLDQLIPPPVSQMIDKLGWQPVGWIFTDLLPEDPKVGSVKHYRGTIDTYFLSAMECITAANLQNIYPNPCKYSSNKIFGSKFVTVVATGDKANQIHFEAYQVSNQAMALSKDRVLVPTHDAPELGYVKETTREQFVPEVFYSCQDEYKNQVTKVARPLPIEYLLLDMPVGFPMESVSSLVPVPLVLMENKSKLFPIENRHMCGRVQEFNSFATFYHYVMAKCSDYDDVTPLLLGNFHVLVWLSQLDLPVNSQQELDRLLFQLKNYLATKDDQGIKTWASGSPLWTTIMDKVTSIQDTSHGTPMDTEPAGTGGSSSGHTWACPHCTFDNTNEGQECEMCGLPRAGGH</sequence>
<comment type="similarity">
    <text evidence="1">Belongs to the NPL4 family.</text>
</comment>
<dbReference type="InterPro" id="IPR029071">
    <property type="entry name" value="Ubiquitin-like_domsf"/>
</dbReference>
<dbReference type="EMBL" id="JBJKFK010002137">
    <property type="protein sequence ID" value="KAL3311569.1"/>
    <property type="molecule type" value="Genomic_DNA"/>
</dbReference>
<dbReference type="Pfam" id="PF05020">
    <property type="entry name" value="zf-NPL4"/>
    <property type="match status" value="1"/>
</dbReference>
<dbReference type="PIRSF" id="PIRSF010052">
    <property type="entry name" value="Polyub_prc_Npl4"/>
    <property type="match status" value="1"/>
</dbReference>
<keyword evidence="3 5" id="KW-0863">Zinc-finger</keyword>
<dbReference type="InterPro" id="IPR037518">
    <property type="entry name" value="MPN"/>
</dbReference>
<dbReference type="CDD" id="cd08061">
    <property type="entry name" value="MPN_NPL4"/>
    <property type="match status" value="1"/>
</dbReference>
<gene>
    <name evidence="9" type="primary">NPLOC4</name>
    <name evidence="9" type="ORF">Ciccas_009848</name>
</gene>
<evidence type="ECO:0000256" key="3">
    <source>
        <dbReference type="ARBA" id="ARBA00022771"/>
    </source>
</evidence>
<keyword evidence="2" id="KW-0479">Metal-binding</keyword>
<proteinExistence type="inferred from homology"/>
<evidence type="ECO:0000256" key="2">
    <source>
        <dbReference type="ARBA" id="ARBA00022723"/>
    </source>
</evidence>
<dbReference type="PANTHER" id="PTHR12710">
    <property type="entry name" value="NUCLEAR PROTEIN LOCALIZATION 4"/>
    <property type="match status" value="1"/>
</dbReference>
<protein>
    <submittedName>
        <fullName evidence="9">Nuclear protein localization protein 4</fullName>
    </submittedName>
</protein>
<dbReference type="GO" id="GO:0008270">
    <property type="term" value="F:zinc ion binding"/>
    <property type="evidence" value="ECO:0007669"/>
    <property type="project" value="UniProtKB-KW"/>
</dbReference>
<evidence type="ECO:0000256" key="1">
    <source>
        <dbReference type="ARBA" id="ARBA00011025"/>
    </source>
</evidence>
<dbReference type="PROSITE" id="PS50249">
    <property type="entry name" value="MPN"/>
    <property type="match status" value="1"/>
</dbReference>
<dbReference type="InterPro" id="IPR016563">
    <property type="entry name" value="Npl4"/>
</dbReference>
<keyword evidence="10" id="KW-1185">Reference proteome</keyword>
<dbReference type="SUPFAM" id="SSF54236">
    <property type="entry name" value="Ubiquitin-like"/>
    <property type="match status" value="1"/>
</dbReference>
<dbReference type="PROSITE" id="PS50199">
    <property type="entry name" value="ZF_RANBP2_2"/>
    <property type="match status" value="1"/>
</dbReference>
<feature type="domain" description="RanBP2-type" evidence="7">
    <location>
        <begin position="571"/>
        <end position="601"/>
    </location>
</feature>
<dbReference type="InterPro" id="IPR036443">
    <property type="entry name" value="Znf_RanBP2_sf"/>
</dbReference>
<dbReference type="PANTHER" id="PTHR12710:SF0">
    <property type="entry name" value="NUCLEAR PROTEIN LOCALIZATION PROTEIN 4 HOMOLOG"/>
    <property type="match status" value="1"/>
</dbReference>
<dbReference type="InterPro" id="IPR024682">
    <property type="entry name" value="Npl4_Ub-like_dom"/>
</dbReference>
<dbReference type="InterPro" id="IPR007717">
    <property type="entry name" value="NPL4_C"/>
</dbReference>
<accession>A0ABD2PW33</accession>
<comment type="caution">
    <text evidence="9">The sequence shown here is derived from an EMBL/GenBank/DDBJ whole genome shotgun (WGS) entry which is preliminary data.</text>
</comment>
<dbReference type="InterPro" id="IPR001876">
    <property type="entry name" value="Znf_RanBP2"/>
</dbReference>
<dbReference type="AlphaFoldDB" id="A0ABD2PW33"/>
<evidence type="ECO:0000259" key="8">
    <source>
        <dbReference type="PROSITE" id="PS50249"/>
    </source>
</evidence>
<organism evidence="9 10">
    <name type="scientific">Cichlidogyrus casuarinus</name>
    <dbReference type="NCBI Taxonomy" id="1844966"/>
    <lineage>
        <taxon>Eukaryota</taxon>
        <taxon>Metazoa</taxon>
        <taxon>Spiralia</taxon>
        <taxon>Lophotrochozoa</taxon>
        <taxon>Platyhelminthes</taxon>
        <taxon>Monogenea</taxon>
        <taxon>Monopisthocotylea</taxon>
        <taxon>Dactylogyridea</taxon>
        <taxon>Ancyrocephalidae</taxon>
        <taxon>Cichlidogyrus</taxon>
    </lineage>
</organism>
<evidence type="ECO:0000256" key="5">
    <source>
        <dbReference type="PROSITE-ProRule" id="PRU00322"/>
    </source>
</evidence>
<keyword evidence="4" id="KW-0862">Zinc</keyword>
<dbReference type="InterPro" id="IPR007716">
    <property type="entry name" value="NPL4_Zn-bd_put"/>
</dbReference>
<dbReference type="Gene3D" id="3.10.20.90">
    <property type="entry name" value="Phosphatidylinositol 3-kinase Catalytic Subunit, Chain A, domain 1"/>
    <property type="match status" value="1"/>
</dbReference>
<dbReference type="Gene3D" id="2.30.30.380">
    <property type="entry name" value="Zn-finger domain of Sec23/24"/>
    <property type="match status" value="1"/>
</dbReference>
<dbReference type="Pfam" id="PF05021">
    <property type="entry name" value="NPL4"/>
    <property type="match status" value="1"/>
</dbReference>
<feature type="region of interest" description="Disordered" evidence="6">
    <location>
        <begin position="552"/>
        <end position="571"/>
    </location>
</feature>
<name>A0ABD2PW33_9PLAT</name>
<evidence type="ECO:0000313" key="9">
    <source>
        <dbReference type="EMBL" id="KAL3311569.1"/>
    </source>
</evidence>
<dbReference type="Pfam" id="PF11543">
    <property type="entry name" value="UN_NPL4"/>
    <property type="match status" value="1"/>
</dbReference>